<evidence type="ECO:0000313" key="2">
    <source>
        <dbReference type="EMBL" id="SDQ65779.1"/>
    </source>
</evidence>
<evidence type="ECO:0008006" key="4">
    <source>
        <dbReference type="Google" id="ProtNLM"/>
    </source>
</evidence>
<dbReference type="RefSeq" id="WP_090379407.1">
    <property type="nucleotide sequence ID" value="NZ_FNLC01000001.1"/>
</dbReference>
<reference evidence="3" key="1">
    <citation type="submission" date="2016-10" db="EMBL/GenBank/DDBJ databases">
        <authorList>
            <person name="Varghese N."/>
            <person name="Submissions S."/>
        </authorList>
    </citation>
    <scope>NUCLEOTIDE SEQUENCE [LARGE SCALE GENOMIC DNA]</scope>
    <source>
        <strain evidence="3">DSM 24767</strain>
    </source>
</reference>
<protein>
    <recommendedName>
        <fullName evidence="4">Sec-independent protein translocase protein TatA</fullName>
    </recommendedName>
</protein>
<keyword evidence="1" id="KW-0472">Membrane</keyword>
<organism evidence="2 3">
    <name type="scientific">Natronobacterium texcoconense</name>
    <dbReference type="NCBI Taxonomy" id="1095778"/>
    <lineage>
        <taxon>Archaea</taxon>
        <taxon>Methanobacteriati</taxon>
        <taxon>Methanobacteriota</taxon>
        <taxon>Stenosarchaea group</taxon>
        <taxon>Halobacteria</taxon>
        <taxon>Halobacteriales</taxon>
        <taxon>Natrialbaceae</taxon>
        <taxon>Natronobacterium</taxon>
    </lineage>
</organism>
<dbReference type="Proteomes" id="UP000198848">
    <property type="component" value="Unassembled WGS sequence"/>
</dbReference>
<evidence type="ECO:0000256" key="1">
    <source>
        <dbReference type="SAM" id="Phobius"/>
    </source>
</evidence>
<evidence type="ECO:0000313" key="3">
    <source>
        <dbReference type="Proteomes" id="UP000198848"/>
    </source>
</evidence>
<keyword evidence="3" id="KW-1185">Reference proteome</keyword>
<keyword evidence="1" id="KW-0812">Transmembrane</keyword>
<dbReference type="AlphaFoldDB" id="A0A1H1CP39"/>
<keyword evidence="1" id="KW-1133">Transmembrane helix</keyword>
<sequence>MNTPLFIPGAPGGPELLIMLFILVLFLAVPIFIIAVGYVVLSGNRVDEQRVADLERRVERLEERDDRP</sequence>
<feature type="transmembrane region" description="Helical" evidence="1">
    <location>
        <begin position="16"/>
        <end position="41"/>
    </location>
</feature>
<name>A0A1H1CP39_NATTX</name>
<proteinExistence type="predicted"/>
<dbReference type="EMBL" id="FNLC01000001">
    <property type="protein sequence ID" value="SDQ65779.1"/>
    <property type="molecule type" value="Genomic_DNA"/>
</dbReference>
<dbReference type="STRING" id="1095778.SAMN04489842_1472"/>
<gene>
    <name evidence="2" type="ORF">SAMN04489842_1472</name>
</gene>
<accession>A0A1H1CP39</accession>